<reference evidence="1" key="1">
    <citation type="journal article" date="2021" name="Environ. Microbiol.">
        <title>Gene family expansions and transcriptome signatures uncover fungal adaptations to wood decay.</title>
        <authorList>
            <person name="Hage H."/>
            <person name="Miyauchi S."/>
            <person name="Viragh M."/>
            <person name="Drula E."/>
            <person name="Min B."/>
            <person name="Chaduli D."/>
            <person name="Navarro D."/>
            <person name="Favel A."/>
            <person name="Norest M."/>
            <person name="Lesage-Meessen L."/>
            <person name="Balint B."/>
            <person name="Merenyi Z."/>
            <person name="de Eugenio L."/>
            <person name="Morin E."/>
            <person name="Martinez A.T."/>
            <person name="Baldrian P."/>
            <person name="Stursova M."/>
            <person name="Martinez M.J."/>
            <person name="Novotny C."/>
            <person name="Magnuson J.K."/>
            <person name="Spatafora J.W."/>
            <person name="Maurice S."/>
            <person name="Pangilinan J."/>
            <person name="Andreopoulos W."/>
            <person name="LaButti K."/>
            <person name="Hundley H."/>
            <person name="Na H."/>
            <person name="Kuo A."/>
            <person name="Barry K."/>
            <person name="Lipzen A."/>
            <person name="Henrissat B."/>
            <person name="Riley R."/>
            <person name="Ahrendt S."/>
            <person name="Nagy L.G."/>
            <person name="Grigoriev I.V."/>
            <person name="Martin F."/>
            <person name="Rosso M.N."/>
        </authorList>
    </citation>
    <scope>NUCLEOTIDE SEQUENCE</scope>
    <source>
        <strain evidence="1">CBS 384.51</strain>
    </source>
</reference>
<gene>
    <name evidence="1" type="ORF">BDY19DRAFT_987116</name>
</gene>
<comment type="caution">
    <text evidence="1">The sequence shown here is derived from an EMBL/GenBank/DDBJ whole genome shotgun (WGS) entry which is preliminary data.</text>
</comment>
<proteinExistence type="predicted"/>
<accession>A0ACB8TTP0</accession>
<organism evidence="1 2">
    <name type="scientific">Irpex rosettiformis</name>
    <dbReference type="NCBI Taxonomy" id="378272"/>
    <lineage>
        <taxon>Eukaryota</taxon>
        <taxon>Fungi</taxon>
        <taxon>Dikarya</taxon>
        <taxon>Basidiomycota</taxon>
        <taxon>Agaricomycotina</taxon>
        <taxon>Agaricomycetes</taxon>
        <taxon>Polyporales</taxon>
        <taxon>Irpicaceae</taxon>
        <taxon>Irpex</taxon>
    </lineage>
</organism>
<protein>
    <submittedName>
        <fullName evidence="1">Uncharacterized protein</fullName>
    </submittedName>
</protein>
<sequence length="188" mass="19776">MPLEAAMIIIDNSEYMHNGAYQPTRFDAQKDAVTTNLVGLMTMAGKGSEVPATNTKDLGHILGALHTAASRVGGLADIPTAISVSQLALKHRQNKNLPQRVVVFICSPLSGPGSDEVSLVKLAKKPKKNSVNVDIVAFGEGADETQSSTLRAFVDDVSQGDNSHLVVVPLGPALLSEVLNSSPILARP</sequence>
<evidence type="ECO:0000313" key="1">
    <source>
        <dbReference type="EMBL" id="KAI0085336.1"/>
    </source>
</evidence>
<evidence type="ECO:0000313" key="2">
    <source>
        <dbReference type="Proteomes" id="UP001055072"/>
    </source>
</evidence>
<name>A0ACB8TTP0_9APHY</name>
<dbReference type="Proteomes" id="UP001055072">
    <property type="component" value="Unassembled WGS sequence"/>
</dbReference>
<dbReference type="EMBL" id="MU274932">
    <property type="protein sequence ID" value="KAI0085336.1"/>
    <property type="molecule type" value="Genomic_DNA"/>
</dbReference>
<keyword evidence="2" id="KW-1185">Reference proteome</keyword>